<organism evidence="1 2">
    <name type="scientific">Helianthus annuus</name>
    <name type="common">Common sunflower</name>
    <dbReference type="NCBI Taxonomy" id="4232"/>
    <lineage>
        <taxon>Eukaryota</taxon>
        <taxon>Viridiplantae</taxon>
        <taxon>Streptophyta</taxon>
        <taxon>Embryophyta</taxon>
        <taxon>Tracheophyta</taxon>
        <taxon>Spermatophyta</taxon>
        <taxon>Magnoliopsida</taxon>
        <taxon>eudicotyledons</taxon>
        <taxon>Gunneridae</taxon>
        <taxon>Pentapetalae</taxon>
        <taxon>asterids</taxon>
        <taxon>campanulids</taxon>
        <taxon>Asterales</taxon>
        <taxon>Asteraceae</taxon>
        <taxon>Asteroideae</taxon>
        <taxon>Heliantheae alliance</taxon>
        <taxon>Heliantheae</taxon>
        <taxon>Helianthus</taxon>
    </lineage>
</organism>
<reference evidence="1" key="2">
    <citation type="submission" date="2020-06" db="EMBL/GenBank/DDBJ databases">
        <title>Helianthus annuus Genome sequencing and assembly Release 2.</title>
        <authorList>
            <person name="Gouzy J."/>
            <person name="Langlade N."/>
            <person name="Munos S."/>
        </authorList>
    </citation>
    <scope>NUCLEOTIDE SEQUENCE</scope>
    <source>
        <tissue evidence="1">Leaves</tissue>
    </source>
</reference>
<gene>
    <name evidence="1" type="ORF">HanXRQr2_Chr03g0091711</name>
</gene>
<proteinExistence type="predicted"/>
<evidence type="ECO:0000313" key="1">
    <source>
        <dbReference type="EMBL" id="KAF5812887.1"/>
    </source>
</evidence>
<comment type="caution">
    <text evidence="1">The sequence shown here is derived from an EMBL/GenBank/DDBJ whole genome shotgun (WGS) entry which is preliminary data.</text>
</comment>
<accession>A0A9K3NTS0</accession>
<keyword evidence="2" id="KW-1185">Reference proteome</keyword>
<dbReference type="AlphaFoldDB" id="A0A9K3NTS0"/>
<dbReference type="Gramene" id="mRNA:HanXRQr2_Chr03g0091711">
    <property type="protein sequence ID" value="mRNA:HanXRQr2_Chr03g0091711"/>
    <property type="gene ID" value="HanXRQr2_Chr03g0091711"/>
</dbReference>
<name>A0A9K3NTS0_HELAN</name>
<protein>
    <submittedName>
        <fullName evidence="1">Uncharacterized protein</fullName>
    </submittedName>
</protein>
<evidence type="ECO:0000313" key="2">
    <source>
        <dbReference type="Proteomes" id="UP000215914"/>
    </source>
</evidence>
<dbReference type="Proteomes" id="UP000215914">
    <property type="component" value="Unassembled WGS sequence"/>
</dbReference>
<dbReference type="EMBL" id="MNCJ02000318">
    <property type="protein sequence ID" value="KAF5812887.1"/>
    <property type="molecule type" value="Genomic_DNA"/>
</dbReference>
<reference evidence="1" key="1">
    <citation type="journal article" date="2017" name="Nature">
        <title>The sunflower genome provides insights into oil metabolism, flowering and Asterid evolution.</title>
        <authorList>
            <person name="Badouin H."/>
            <person name="Gouzy J."/>
            <person name="Grassa C.J."/>
            <person name="Murat F."/>
            <person name="Staton S.E."/>
            <person name="Cottret L."/>
            <person name="Lelandais-Briere C."/>
            <person name="Owens G.L."/>
            <person name="Carrere S."/>
            <person name="Mayjonade B."/>
            <person name="Legrand L."/>
            <person name="Gill N."/>
            <person name="Kane N.C."/>
            <person name="Bowers J.E."/>
            <person name="Hubner S."/>
            <person name="Bellec A."/>
            <person name="Berard A."/>
            <person name="Berges H."/>
            <person name="Blanchet N."/>
            <person name="Boniface M.C."/>
            <person name="Brunel D."/>
            <person name="Catrice O."/>
            <person name="Chaidir N."/>
            <person name="Claudel C."/>
            <person name="Donnadieu C."/>
            <person name="Faraut T."/>
            <person name="Fievet G."/>
            <person name="Helmstetter N."/>
            <person name="King M."/>
            <person name="Knapp S.J."/>
            <person name="Lai Z."/>
            <person name="Le Paslier M.C."/>
            <person name="Lippi Y."/>
            <person name="Lorenzon L."/>
            <person name="Mandel J.R."/>
            <person name="Marage G."/>
            <person name="Marchand G."/>
            <person name="Marquand E."/>
            <person name="Bret-Mestries E."/>
            <person name="Morien E."/>
            <person name="Nambeesan S."/>
            <person name="Nguyen T."/>
            <person name="Pegot-Espagnet P."/>
            <person name="Pouilly N."/>
            <person name="Raftis F."/>
            <person name="Sallet E."/>
            <person name="Schiex T."/>
            <person name="Thomas J."/>
            <person name="Vandecasteele C."/>
            <person name="Vares D."/>
            <person name="Vear F."/>
            <person name="Vautrin S."/>
            <person name="Crespi M."/>
            <person name="Mangin B."/>
            <person name="Burke J.M."/>
            <person name="Salse J."/>
            <person name="Munos S."/>
            <person name="Vincourt P."/>
            <person name="Rieseberg L.H."/>
            <person name="Langlade N.B."/>
        </authorList>
    </citation>
    <scope>NUCLEOTIDE SEQUENCE</scope>
    <source>
        <tissue evidence="1">Leaves</tissue>
    </source>
</reference>
<sequence>MCATKKKCLWGHIPIMHFIKKFAARLSADAGVSISDNDVADRVRHHRSVYNSYKPDPDKFQHAFINSSEYCQLLTRCFAVAKKNIRVPRNLGSRPSHSFGSTSSIARTAAPVATDPQLTLEDELARVLSHLHSQHGMHANTLTLFSSYCERNRLASLAFLKLVGQL</sequence>